<feature type="compositionally biased region" description="Acidic residues" evidence="1">
    <location>
        <begin position="72"/>
        <end position="82"/>
    </location>
</feature>
<dbReference type="Pfam" id="PF08378">
    <property type="entry name" value="NERD"/>
    <property type="match status" value="1"/>
</dbReference>
<dbReference type="OrthoDB" id="4246706at2"/>
<feature type="region of interest" description="Disordered" evidence="1">
    <location>
        <begin position="64"/>
        <end position="86"/>
    </location>
</feature>
<dbReference type="AlphaFoldDB" id="A0A9X7PIY2"/>
<dbReference type="Proteomes" id="UP000242427">
    <property type="component" value="Unassembled WGS sequence"/>
</dbReference>
<reference evidence="3 4" key="1">
    <citation type="submission" date="2018-03" db="EMBL/GenBank/DDBJ databases">
        <title>Chitinolytic properties of Streptosporangium nondiastaticum TBG75A20.</title>
        <authorList>
            <person name="Gayathri V."/>
            <person name="Shiburaj S."/>
        </authorList>
    </citation>
    <scope>NUCLEOTIDE SEQUENCE [LARGE SCALE GENOMIC DNA]</scope>
    <source>
        <strain evidence="3 4">TBG75A20</strain>
    </source>
</reference>
<gene>
    <name evidence="3" type="ORF">B7P34_06220</name>
</gene>
<proteinExistence type="predicted"/>
<evidence type="ECO:0000313" key="3">
    <source>
        <dbReference type="EMBL" id="PSJ29650.1"/>
    </source>
</evidence>
<keyword evidence="4" id="KW-1185">Reference proteome</keyword>
<name>A0A9X7PIY2_9ACTN</name>
<evidence type="ECO:0000259" key="2">
    <source>
        <dbReference type="PROSITE" id="PS50965"/>
    </source>
</evidence>
<sequence>MDGLRVSPWKRYGYDRLYVNASDGTKVAWFDRRTGELTVLVEVHRTAVLDVLAPYLAGPGLTRPVAAMPPGDPEEGPLDPGEDLARHRPGEALRAKVDEMTPGFWRRLLDKLLGRRSEAESWRKGLVGERRMGAELERLAGEGWRVLHSVPLPRDVDIDHLLIGPGGVFCVNTKYHRGARVWVGDEAVRIGGRSYPYVRKSRAEARRASAALTRACGFAVDVRPVLAFVDTGSLSAVPSLRDVYVIQAQEAAWFRQFAVVWTGGDVEAIYAAARRRDTWISA</sequence>
<protein>
    <submittedName>
        <fullName evidence="3">NERD nuclease</fullName>
    </submittedName>
</protein>
<evidence type="ECO:0000256" key="1">
    <source>
        <dbReference type="SAM" id="MobiDB-lite"/>
    </source>
</evidence>
<accession>A0A9X7PIY2</accession>
<organism evidence="3 4">
    <name type="scientific">Streptosporangium nondiastaticum</name>
    <dbReference type="NCBI Taxonomy" id="35764"/>
    <lineage>
        <taxon>Bacteria</taxon>
        <taxon>Bacillati</taxon>
        <taxon>Actinomycetota</taxon>
        <taxon>Actinomycetes</taxon>
        <taxon>Streptosporangiales</taxon>
        <taxon>Streptosporangiaceae</taxon>
        <taxon>Streptosporangium</taxon>
    </lineage>
</organism>
<dbReference type="InterPro" id="IPR011528">
    <property type="entry name" value="NERD"/>
</dbReference>
<dbReference type="RefSeq" id="WP_106674780.1">
    <property type="nucleotide sequence ID" value="NZ_PXWG01000008.1"/>
</dbReference>
<feature type="domain" description="NERD" evidence="2">
    <location>
        <begin position="124"/>
        <end position="235"/>
    </location>
</feature>
<evidence type="ECO:0000313" key="4">
    <source>
        <dbReference type="Proteomes" id="UP000242427"/>
    </source>
</evidence>
<comment type="caution">
    <text evidence="3">The sequence shown here is derived from an EMBL/GenBank/DDBJ whole genome shotgun (WGS) entry which is preliminary data.</text>
</comment>
<dbReference type="EMBL" id="PXWG01000008">
    <property type="protein sequence ID" value="PSJ29650.1"/>
    <property type="molecule type" value="Genomic_DNA"/>
</dbReference>
<dbReference type="PROSITE" id="PS50965">
    <property type="entry name" value="NERD"/>
    <property type="match status" value="1"/>
</dbReference>